<keyword evidence="2" id="KW-0472">Membrane</keyword>
<keyword evidence="2" id="KW-0812">Transmembrane</keyword>
<protein>
    <recommendedName>
        <fullName evidence="5">Zinc finger/thioredoxin putative domain-containing protein</fullName>
    </recommendedName>
</protein>
<dbReference type="RefSeq" id="WP_145219680.1">
    <property type="nucleotide sequence ID" value="NZ_CP036269.1"/>
</dbReference>
<evidence type="ECO:0000313" key="3">
    <source>
        <dbReference type="EMBL" id="QDT44323.1"/>
    </source>
</evidence>
<dbReference type="AlphaFoldDB" id="A0A517RKB3"/>
<feature type="region of interest" description="Disordered" evidence="1">
    <location>
        <begin position="44"/>
        <end position="96"/>
    </location>
</feature>
<dbReference type="Gene3D" id="2.20.28.160">
    <property type="match status" value="1"/>
</dbReference>
<name>A0A517RKB3_9PLAN</name>
<dbReference type="EMBL" id="CP036269">
    <property type="protein sequence ID" value="QDT44323.1"/>
    <property type="molecule type" value="Genomic_DNA"/>
</dbReference>
<keyword evidence="4" id="KW-1185">Reference proteome</keyword>
<keyword evidence="2" id="KW-1133">Transmembrane helix</keyword>
<dbReference type="OrthoDB" id="209478at2"/>
<evidence type="ECO:0000256" key="2">
    <source>
        <dbReference type="SAM" id="Phobius"/>
    </source>
</evidence>
<proteinExistence type="predicted"/>
<evidence type="ECO:0008006" key="5">
    <source>
        <dbReference type="Google" id="ProtNLM"/>
    </source>
</evidence>
<reference evidence="3 4" key="1">
    <citation type="submission" date="2019-02" db="EMBL/GenBank/DDBJ databases">
        <title>Deep-cultivation of Planctomycetes and their phenomic and genomic characterization uncovers novel biology.</title>
        <authorList>
            <person name="Wiegand S."/>
            <person name="Jogler M."/>
            <person name="Boedeker C."/>
            <person name="Pinto D."/>
            <person name="Vollmers J."/>
            <person name="Rivas-Marin E."/>
            <person name="Kohn T."/>
            <person name="Peeters S.H."/>
            <person name="Heuer A."/>
            <person name="Rast P."/>
            <person name="Oberbeckmann S."/>
            <person name="Bunk B."/>
            <person name="Jeske O."/>
            <person name="Meyerdierks A."/>
            <person name="Storesund J.E."/>
            <person name="Kallscheuer N."/>
            <person name="Luecker S."/>
            <person name="Lage O.M."/>
            <person name="Pohl T."/>
            <person name="Merkel B.J."/>
            <person name="Hornburger P."/>
            <person name="Mueller R.-W."/>
            <person name="Bruemmer F."/>
            <person name="Labrenz M."/>
            <person name="Spormann A.M."/>
            <person name="Op den Camp H."/>
            <person name="Overmann J."/>
            <person name="Amann R."/>
            <person name="Jetten M.S.M."/>
            <person name="Mascher T."/>
            <person name="Medema M.H."/>
            <person name="Devos D.P."/>
            <person name="Kaster A.-K."/>
            <person name="Ovreas L."/>
            <person name="Rohde M."/>
            <person name="Galperin M.Y."/>
            <person name="Jogler C."/>
        </authorList>
    </citation>
    <scope>NUCLEOTIDE SEQUENCE [LARGE SCALE GENOMIC DNA]</scope>
    <source>
        <strain evidence="3 4">Pan241w</strain>
    </source>
</reference>
<evidence type="ECO:0000256" key="1">
    <source>
        <dbReference type="SAM" id="MobiDB-lite"/>
    </source>
</evidence>
<feature type="transmembrane region" description="Helical" evidence="2">
    <location>
        <begin position="104"/>
        <end position="126"/>
    </location>
</feature>
<gene>
    <name evidence="3" type="ORF">Pan241w_44320</name>
</gene>
<sequence>MTIQFNCPYCTSTLKVPDSTAGKQGDCPRCGTKLLIPNPIQAELQTAPSTESVEPSSESQPVTPPDAGAENGDQGPASPPVSAEPRPMTSMTSQYLRKRRKSSAGGVILFLLFFGLMLGVAGYFYWAYGPNLEGNLVAARFNSESAKLEQQLKSGSSGISKEVVQAVNQSLKETPRRVQSDLMDMLFYGTEQGGLKIRLKAGSDTELVRVDLTGDPALMDYISQNGVQLDQPRISELETYLKQFYTEWYQFLESGGVMPDLLTYRNRVGLNSLMGGLGYHVEARVNNKIYPCVHDDFQGGLYFLVPRGTIQFEMLGRKMENGWTPFKGKYQVQVTQEYPSKP</sequence>
<organism evidence="3 4">
    <name type="scientific">Gimesia alba</name>
    <dbReference type="NCBI Taxonomy" id="2527973"/>
    <lineage>
        <taxon>Bacteria</taxon>
        <taxon>Pseudomonadati</taxon>
        <taxon>Planctomycetota</taxon>
        <taxon>Planctomycetia</taxon>
        <taxon>Planctomycetales</taxon>
        <taxon>Planctomycetaceae</taxon>
        <taxon>Gimesia</taxon>
    </lineage>
</organism>
<accession>A0A517RKB3</accession>
<dbReference type="KEGG" id="gaz:Pan241w_44320"/>
<feature type="compositionally biased region" description="Low complexity" evidence="1">
    <location>
        <begin position="48"/>
        <end position="61"/>
    </location>
</feature>
<evidence type="ECO:0000313" key="4">
    <source>
        <dbReference type="Proteomes" id="UP000317171"/>
    </source>
</evidence>
<dbReference type="Proteomes" id="UP000317171">
    <property type="component" value="Chromosome"/>
</dbReference>